<keyword evidence="3" id="KW-1185">Reference proteome</keyword>
<proteinExistence type="predicted"/>
<dbReference type="OrthoDB" id="539213at2759"/>
<accession>A0A8H6VU06</accession>
<feature type="compositionally biased region" description="Basic and acidic residues" evidence="1">
    <location>
        <begin position="158"/>
        <end position="173"/>
    </location>
</feature>
<reference evidence="2" key="1">
    <citation type="submission" date="2020-05" db="EMBL/GenBank/DDBJ databases">
        <title>Mycena genomes resolve the evolution of fungal bioluminescence.</title>
        <authorList>
            <person name="Tsai I.J."/>
        </authorList>
    </citation>
    <scope>NUCLEOTIDE SEQUENCE</scope>
    <source>
        <strain evidence="2">110903Hualien_Pintung</strain>
    </source>
</reference>
<dbReference type="PANTHER" id="PTHR43558:SF6">
    <property type="entry name" value="REDUCTASE, PUTATIVE (AFU_ORTHOLOGUE AFUA_3G10540)-RELATED"/>
    <property type="match status" value="1"/>
</dbReference>
<protein>
    <submittedName>
        <fullName evidence="2">Uncharacterized protein</fullName>
    </submittedName>
</protein>
<dbReference type="Proteomes" id="UP000613580">
    <property type="component" value="Unassembled WGS sequence"/>
</dbReference>
<feature type="region of interest" description="Disordered" evidence="1">
    <location>
        <begin position="266"/>
        <end position="363"/>
    </location>
</feature>
<organism evidence="2 3">
    <name type="scientific">Mycena chlorophos</name>
    <name type="common">Agaric fungus</name>
    <name type="synonym">Agaricus chlorophos</name>
    <dbReference type="NCBI Taxonomy" id="658473"/>
    <lineage>
        <taxon>Eukaryota</taxon>
        <taxon>Fungi</taxon>
        <taxon>Dikarya</taxon>
        <taxon>Basidiomycota</taxon>
        <taxon>Agaricomycotina</taxon>
        <taxon>Agaricomycetes</taxon>
        <taxon>Agaricomycetidae</taxon>
        <taxon>Agaricales</taxon>
        <taxon>Marasmiineae</taxon>
        <taxon>Mycenaceae</taxon>
        <taxon>Mycena</taxon>
    </lineage>
</organism>
<evidence type="ECO:0000256" key="1">
    <source>
        <dbReference type="SAM" id="MobiDB-lite"/>
    </source>
</evidence>
<dbReference type="InterPro" id="IPR053354">
    <property type="entry name" value="MGDG_epimerase"/>
</dbReference>
<feature type="compositionally biased region" description="Low complexity" evidence="1">
    <location>
        <begin position="294"/>
        <end position="311"/>
    </location>
</feature>
<gene>
    <name evidence="2" type="ORF">HMN09_01416300</name>
</gene>
<feature type="region of interest" description="Disordered" evidence="1">
    <location>
        <begin position="1"/>
        <end position="20"/>
    </location>
</feature>
<sequence>MDLESIPLASSDHPHPARPIRTLPSTVVEFRLLSAVVDAGTHELQDALRDQLKRAEERPSESTHSLARLETPAPVFPRPRRSQRVIGGRGTVVSPWMVARSHFDAKIEGTELFIAQEPSQMPTKGLVSEQMTFFRSRATLAASTRVVDPLSCIRTKKRSNDGRPGRGDPERGRRTTNAKLNHKSLSLRSRIVLSDLDHLEQHPVAGDIAHQAWSRIIRIHLHGRAEMDRAASPSQRLCMRSLRPEVAMLMRKSRTRSAKLNHTLLFAPPPHTTRTPHPNQPSSNSANAHRRTLVPTARTSAAPAPASLAVPHPNPHTRTYVFSSNLSVGGTTSQRRWQRGEKRQHERRSKPYHSPHIASGSRSATRCVRAISYPSTHSIALGGSDLHQLGVELCSLYLIPTSASFIEDISTDVVDMQQGSLETMDLTDVVVDWTRNEICDWDNLVHLAFQRYWARVDVSSCGSGSIAEPPMDTVAASRLVCDTAVGDLAALPVRCWYSIPFVLRRKIDVEAAPGAATEDIDSWIYLSERYLEANASFRETGVGRGLVSLEELAHVFPLVSQPGNMRIVPRLRDLPGNYPFGQAESASTGLVQHSSDAFAEMFDILTGGILRGLQWGNICAAGGAVLEALQTGAVEGGGRRPPSESDVDLFLYNVTPDTAESKIRSIYSTIRNNLPEGTETLIVRSSRAVTFYTPYPARRIQVVLRTGCSIRNVLHCFDLDICALAWDGTTVWMLPRAARALETGFNSLRVEMLPGRFQNAATTSSMERILKYATRGYPLRILPAYVNSLPPRVRLDRITLRQRTLVDERQKAYNLPHTKQTTPMDYRRLNVSNGLRSFATLAQFSRLWTIRNEQRSRFPWGPAVALTAIEKIVSTLNASKNKSAMDAVTQICIAGFGVTLDPNMRSLVEDRLLGCSPVLASKMYGEVLDKSAAVSWGLVIPDSLAAFANEVITEVQVDRGLRIETTVLPIRGQSGERVLLTGRGLQPYVWTIPSSLMLWNWDRRLDE</sequence>
<dbReference type="EMBL" id="JACAZE010000045">
    <property type="protein sequence ID" value="KAF7288204.1"/>
    <property type="molecule type" value="Genomic_DNA"/>
</dbReference>
<name>A0A8H6VU06_MYCCL</name>
<dbReference type="AlphaFoldDB" id="A0A8H6VU06"/>
<comment type="caution">
    <text evidence="2">The sequence shown here is derived from an EMBL/GenBank/DDBJ whole genome shotgun (WGS) entry which is preliminary data.</text>
</comment>
<dbReference type="PANTHER" id="PTHR43558">
    <property type="entry name" value="REDUCTASE, PUTATIVE (AFU_ORTHOLOGUE AFUA_3G10540)-RELATED"/>
    <property type="match status" value="1"/>
</dbReference>
<evidence type="ECO:0000313" key="3">
    <source>
        <dbReference type="Proteomes" id="UP000613580"/>
    </source>
</evidence>
<feature type="region of interest" description="Disordered" evidence="1">
    <location>
        <begin position="155"/>
        <end position="178"/>
    </location>
</feature>
<feature type="compositionally biased region" description="Polar residues" evidence="1">
    <location>
        <begin position="316"/>
        <end position="335"/>
    </location>
</feature>
<evidence type="ECO:0000313" key="2">
    <source>
        <dbReference type="EMBL" id="KAF7288204.1"/>
    </source>
</evidence>